<protein>
    <submittedName>
        <fullName evidence="3">Antibiotic biosynthesis monooxygenase</fullName>
    </submittedName>
</protein>
<reference evidence="3 4" key="1">
    <citation type="journal article" date="2024" name="Chem. Sci.">
        <title>Discovery of megapolipeptins by genome mining of a Burkholderiales bacteria collection.</title>
        <authorList>
            <person name="Paulo B.S."/>
            <person name="Recchia M.J.J."/>
            <person name="Lee S."/>
            <person name="Fergusson C.H."/>
            <person name="Romanowski S.B."/>
            <person name="Hernandez A."/>
            <person name="Krull N."/>
            <person name="Liu D.Y."/>
            <person name="Cavanagh H."/>
            <person name="Bos A."/>
            <person name="Gray C.A."/>
            <person name="Murphy B.T."/>
            <person name="Linington R.G."/>
            <person name="Eustaquio A.S."/>
        </authorList>
    </citation>
    <scope>NUCLEOTIDE SEQUENCE [LARGE SCALE GENOMIC DNA]</scope>
    <source>
        <strain evidence="3 4">RL21-008-BIB-A</strain>
    </source>
</reference>
<keyword evidence="3" id="KW-0560">Oxidoreductase</keyword>
<keyword evidence="1" id="KW-1133">Transmembrane helix</keyword>
<feature type="transmembrane region" description="Helical" evidence="1">
    <location>
        <begin position="128"/>
        <end position="147"/>
    </location>
</feature>
<keyword evidence="3" id="KW-0503">Monooxygenase</keyword>
<organism evidence="3 4">
    <name type="scientific">Herbaspirillum lusitanum</name>
    <dbReference type="NCBI Taxonomy" id="213312"/>
    <lineage>
        <taxon>Bacteria</taxon>
        <taxon>Pseudomonadati</taxon>
        <taxon>Pseudomonadota</taxon>
        <taxon>Betaproteobacteria</taxon>
        <taxon>Burkholderiales</taxon>
        <taxon>Oxalobacteraceae</taxon>
        <taxon>Herbaspirillum</taxon>
    </lineage>
</organism>
<accession>A0ABW9A395</accession>
<keyword evidence="1" id="KW-0812">Transmembrane</keyword>
<evidence type="ECO:0000259" key="2">
    <source>
        <dbReference type="Pfam" id="PF03992"/>
    </source>
</evidence>
<dbReference type="RefSeq" id="WP_408154011.1">
    <property type="nucleotide sequence ID" value="NZ_JAQQFM010000001.1"/>
</dbReference>
<dbReference type="Gene3D" id="3.30.70.100">
    <property type="match status" value="1"/>
</dbReference>
<dbReference type="InterPro" id="IPR038762">
    <property type="entry name" value="ABM_predict"/>
</dbReference>
<dbReference type="PANTHER" id="PTHR40057">
    <property type="entry name" value="SLR1162 PROTEIN"/>
    <property type="match status" value="1"/>
</dbReference>
<comment type="caution">
    <text evidence="3">The sequence shown here is derived from an EMBL/GenBank/DDBJ whole genome shotgun (WGS) entry which is preliminary data.</text>
</comment>
<feature type="domain" description="ABM" evidence="2">
    <location>
        <begin position="16"/>
        <end position="90"/>
    </location>
</feature>
<name>A0ABW9A395_9BURK</name>
<dbReference type="EMBL" id="JAQQFM010000001">
    <property type="protein sequence ID" value="MFL9922899.1"/>
    <property type="molecule type" value="Genomic_DNA"/>
</dbReference>
<dbReference type="Proteomes" id="UP001629246">
    <property type="component" value="Unassembled WGS sequence"/>
</dbReference>
<gene>
    <name evidence="3" type="ORF">PQR62_01385</name>
</gene>
<keyword evidence="1" id="KW-0472">Membrane</keyword>
<evidence type="ECO:0000256" key="1">
    <source>
        <dbReference type="SAM" id="Phobius"/>
    </source>
</evidence>
<proteinExistence type="predicted"/>
<dbReference type="InterPro" id="IPR011008">
    <property type="entry name" value="Dimeric_a/b-barrel"/>
</dbReference>
<keyword evidence="4" id="KW-1185">Reference proteome</keyword>
<dbReference type="InterPro" id="IPR007138">
    <property type="entry name" value="ABM_dom"/>
</dbReference>
<dbReference type="Pfam" id="PF03992">
    <property type="entry name" value="ABM"/>
    <property type="match status" value="1"/>
</dbReference>
<dbReference type="PANTHER" id="PTHR40057:SF1">
    <property type="entry name" value="SLR1162 PROTEIN"/>
    <property type="match status" value="1"/>
</dbReference>
<dbReference type="SUPFAM" id="SSF54909">
    <property type="entry name" value="Dimeric alpha+beta barrel"/>
    <property type="match status" value="1"/>
</dbReference>
<evidence type="ECO:0000313" key="4">
    <source>
        <dbReference type="Proteomes" id="UP001629246"/>
    </source>
</evidence>
<sequence length="193" mass="21922">MNTQSALPDPEHPGATVVITHQIREGMQASYEAWLKEIASARKAADGILDWQIVRPLAGINNAYTIILRFASAERLQHWMGSTERAAHIERVKPFLAKDDAFFIRSGLDFWFTPQGAKARVPVRWKQFLITWSAIFPLSLLASQLLLPLLHEIGLPNERYLNALIASGMVVAAMVYVVMPRYTKLVQRWLFDH</sequence>
<feature type="transmembrane region" description="Helical" evidence="1">
    <location>
        <begin position="159"/>
        <end position="179"/>
    </location>
</feature>
<evidence type="ECO:0000313" key="3">
    <source>
        <dbReference type="EMBL" id="MFL9922899.1"/>
    </source>
</evidence>
<dbReference type="GO" id="GO:0004497">
    <property type="term" value="F:monooxygenase activity"/>
    <property type="evidence" value="ECO:0007669"/>
    <property type="project" value="UniProtKB-KW"/>
</dbReference>